<dbReference type="InterPro" id="IPR012338">
    <property type="entry name" value="Beta-lactam/transpept-like"/>
</dbReference>
<proteinExistence type="predicted"/>
<dbReference type="EMBL" id="JBEPCV010000040">
    <property type="protein sequence ID" value="MER6908119.1"/>
    <property type="molecule type" value="Genomic_DNA"/>
</dbReference>
<feature type="region of interest" description="Disordered" evidence="1">
    <location>
        <begin position="47"/>
        <end position="72"/>
    </location>
</feature>
<dbReference type="PANTHER" id="PTHR35333">
    <property type="entry name" value="BETA-LACTAMASE"/>
    <property type="match status" value="1"/>
</dbReference>
<dbReference type="SUPFAM" id="SSF56601">
    <property type="entry name" value="beta-lactamase/transpeptidase-like"/>
    <property type="match status" value="1"/>
</dbReference>
<dbReference type="GO" id="GO:0016787">
    <property type="term" value="F:hydrolase activity"/>
    <property type="evidence" value="ECO:0007669"/>
    <property type="project" value="UniProtKB-KW"/>
</dbReference>
<accession>A0ABV1VNQ6</accession>
<keyword evidence="3" id="KW-0378">Hydrolase</keyword>
<dbReference type="InterPro" id="IPR000871">
    <property type="entry name" value="Beta-lactam_class-A"/>
</dbReference>
<feature type="domain" description="Beta-lactamase class A catalytic" evidence="2">
    <location>
        <begin position="132"/>
        <end position="276"/>
    </location>
</feature>
<dbReference type="Gene3D" id="3.40.710.10">
    <property type="entry name" value="DD-peptidase/beta-lactamase superfamily"/>
    <property type="match status" value="1"/>
</dbReference>
<keyword evidence="4" id="KW-1185">Reference proteome</keyword>
<evidence type="ECO:0000313" key="3">
    <source>
        <dbReference type="EMBL" id="MER6908119.1"/>
    </source>
</evidence>
<dbReference type="InterPro" id="IPR045155">
    <property type="entry name" value="Beta-lactam_cat"/>
</dbReference>
<dbReference type="RefSeq" id="WP_350723063.1">
    <property type="nucleotide sequence ID" value="NZ_JBEPCO010000040.1"/>
</dbReference>
<gene>
    <name evidence="3" type="ORF">ABT322_31170</name>
</gene>
<protein>
    <submittedName>
        <fullName evidence="3">Serine hydrolase</fullName>
    </submittedName>
</protein>
<evidence type="ECO:0000256" key="1">
    <source>
        <dbReference type="SAM" id="MobiDB-lite"/>
    </source>
</evidence>
<comment type="caution">
    <text evidence="3">The sequence shown here is derived from an EMBL/GenBank/DDBJ whole genome shotgun (WGS) entry which is preliminary data.</text>
</comment>
<dbReference type="PANTHER" id="PTHR35333:SF3">
    <property type="entry name" value="BETA-LACTAMASE-TYPE TRANSPEPTIDASE FOLD CONTAINING PROTEIN"/>
    <property type="match status" value="1"/>
</dbReference>
<name>A0ABV1VNQ6_9ACTN</name>
<dbReference type="Pfam" id="PF13354">
    <property type="entry name" value="Beta-lactamase2"/>
    <property type="match status" value="1"/>
</dbReference>
<dbReference type="Proteomes" id="UP001490330">
    <property type="component" value="Unassembled WGS sequence"/>
</dbReference>
<organism evidence="3 4">
    <name type="scientific">Streptomyces flaveolus</name>
    <dbReference type="NCBI Taxonomy" id="67297"/>
    <lineage>
        <taxon>Bacteria</taxon>
        <taxon>Bacillati</taxon>
        <taxon>Actinomycetota</taxon>
        <taxon>Actinomycetes</taxon>
        <taxon>Kitasatosporales</taxon>
        <taxon>Streptomycetaceae</taxon>
        <taxon>Streptomyces</taxon>
    </lineage>
</organism>
<evidence type="ECO:0000259" key="2">
    <source>
        <dbReference type="Pfam" id="PF13354"/>
    </source>
</evidence>
<evidence type="ECO:0000313" key="4">
    <source>
        <dbReference type="Proteomes" id="UP001490330"/>
    </source>
</evidence>
<reference evidence="3 4" key="1">
    <citation type="submission" date="2024-06" db="EMBL/GenBank/DDBJ databases">
        <title>The Natural Products Discovery Center: Release of the First 8490 Sequenced Strains for Exploring Actinobacteria Biosynthetic Diversity.</title>
        <authorList>
            <person name="Kalkreuter E."/>
            <person name="Kautsar S.A."/>
            <person name="Yang D."/>
            <person name="Bader C.D."/>
            <person name="Teijaro C.N."/>
            <person name="Fluegel L."/>
            <person name="Davis C.M."/>
            <person name="Simpson J.R."/>
            <person name="Lauterbach L."/>
            <person name="Steele A.D."/>
            <person name="Gui C."/>
            <person name="Meng S."/>
            <person name="Li G."/>
            <person name="Viehrig K."/>
            <person name="Ye F."/>
            <person name="Su P."/>
            <person name="Kiefer A.F."/>
            <person name="Nichols A."/>
            <person name="Cepeda A.J."/>
            <person name="Yan W."/>
            <person name="Fan B."/>
            <person name="Jiang Y."/>
            <person name="Adhikari A."/>
            <person name="Zheng C.-J."/>
            <person name="Schuster L."/>
            <person name="Cowan T.M."/>
            <person name="Smanski M.J."/>
            <person name="Chevrette M.G."/>
            <person name="De Carvalho L.P.S."/>
            <person name="Shen B."/>
        </authorList>
    </citation>
    <scope>NUCLEOTIDE SEQUENCE [LARGE SCALE GENOMIC DNA]</scope>
    <source>
        <strain evidence="3 4">NPDC000632</strain>
    </source>
</reference>
<sequence>MSYLRHMLHSKSTSGRSSRAAACAGVILASVTALGSLGGLHAVPAMAAPSPSPSPSPSEQAHAAVGGNAAVQRPSKTRVTAAVLRLDGGSGKPLLDGEDVPYDTASIVKVDILATLLLQAQDAGRDLTAQERALAEPMIRNSDNAATNVLWREIGGAPGLEAANKRMGLTATKGGPGPKWGLTRTTASDQIRLLLSVFDGAATWKTDSPLNKDSRAYIRTLMTHVASDQAWGVSAVSGSDSALKNGWLQRTASGLWDVNSVGRVTVDGHRYLVAVLSDGSVSMSDGISVVERAARQALAATTRT</sequence>